<reference evidence="4 5" key="1">
    <citation type="submission" date="2019-07" db="EMBL/GenBank/DDBJ databases">
        <authorList>
            <person name="Kim J."/>
        </authorList>
    </citation>
    <scope>NUCLEOTIDE SEQUENCE [LARGE SCALE GENOMIC DNA]</scope>
    <source>
        <strain evidence="4 5">N4</strain>
    </source>
</reference>
<dbReference type="Pfam" id="PF07319">
    <property type="entry name" value="DnaI_N"/>
    <property type="match status" value="1"/>
</dbReference>
<keyword evidence="2" id="KW-0067">ATP-binding</keyword>
<dbReference type="InterPro" id="IPR005654">
    <property type="entry name" value="ATPase_AFG1-like"/>
</dbReference>
<comment type="caution">
    <text evidence="4">The sequence shown here is derived from an EMBL/GenBank/DDBJ whole genome shotgun (WGS) entry which is preliminary data.</text>
</comment>
<evidence type="ECO:0000313" key="4">
    <source>
        <dbReference type="EMBL" id="TVX87132.1"/>
    </source>
</evidence>
<dbReference type="PANTHER" id="PTHR30050:SF8">
    <property type="entry name" value="PRIMOSOMAL PROTEIN DNAI"/>
    <property type="match status" value="1"/>
</dbReference>
<organism evidence="4 5">
    <name type="scientific">Paenibacillus agilis</name>
    <dbReference type="NCBI Taxonomy" id="3020863"/>
    <lineage>
        <taxon>Bacteria</taxon>
        <taxon>Bacillati</taxon>
        <taxon>Bacillota</taxon>
        <taxon>Bacilli</taxon>
        <taxon>Bacillales</taxon>
        <taxon>Paenibacillaceae</taxon>
        <taxon>Paenibacillus</taxon>
    </lineage>
</organism>
<dbReference type="Pfam" id="PF03969">
    <property type="entry name" value="AFG1_ATPase"/>
    <property type="match status" value="1"/>
</dbReference>
<keyword evidence="1" id="KW-0547">Nucleotide-binding</keyword>
<evidence type="ECO:0000259" key="3">
    <source>
        <dbReference type="SMART" id="SM00382"/>
    </source>
</evidence>
<evidence type="ECO:0000256" key="1">
    <source>
        <dbReference type="ARBA" id="ARBA00022741"/>
    </source>
</evidence>
<dbReference type="InterPro" id="IPR003593">
    <property type="entry name" value="AAA+_ATPase"/>
</dbReference>
<dbReference type="PANTHER" id="PTHR30050">
    <property type="entry name" value="CHROMOSOMAL REPLICATION INITIATOR PROTEIN DNAA"/>
    <property type="match status" value="1"/>
</dbReference>
<dbReference type="OrthoDB" id="61127at2"/>
<name>A0A559IHI2_9BACL</name>
<dbReference type="GO" id="GO:0005524">
    <property type="term" value="F:ATP binding"/>
    <property type="evidence" value="ECO:0007669"/>
    <property type="project" value="UniProtKB-KW"/>
</dbReference>
<feature type="domain" description="AAA+ ATPase" evidence="3">
    <location>
        <begin position="165"/>
        <end position="308"/>
    </location>
</feature>
<dbReference type="SUPFAM" id="SSF52540">
    <property type="entry name" value="P-loop containing nucleoside triphosphate hydrolases"/>
    <property type="match status" value="1"/>
</dbReference>
<proteinExistence type="predicted"/>
<dbReference type="Proteomes" id="UP000318102">
    <property type="component" value="Unassembled WGS sequence"/>
</dbReference>
<protein>
    <submittedName>
        <fullName evidence="4">Primosomal protein DnaI</fullName>
    </submittedName>
</protein>
<dbReference type="InterPro" id="IPR027417">
    <property type="entry name" value="P-loop_NTPase"/>
</dbReference>
<dbReference type="EMBL" id="VNJK01000004">
    <property type="protein sequence ID" value="TVX87132.1"/>
    <property type="molecule type" value="Genomic_DNA"/>
</dbReference>
<dbReference type="RefSeq" id="WP_144993918.1">
    <property type="nucleotide sequence ID" value="NZ_VNJK01000004.1"/>
</dbReference>
<dbReference type="GO" id="GO:0006260">
    <property type="term" value="P:DNA replication"/>
    <property type="evidence" value="ECO:0007669"/>
    <property type="project" value="TreeGrafter"/>
</dbReference>
<accession>A0A559IHI2</accession>
<evidence type="ECO:0000313" key="5">
    <source>
        <dbReference type="Proteomes" id="UP000318102"/>
    </source>
</evidence>
<dbReference type="AlphaFoldDB" id="A0A559IHI2"/>
<gene>
    <name evidence="4" type="primary">dnaI</name>
    <name evidence="4" type="ORF">FPZ44_21815</name>
</gene>
<dbReference type="Gene3D" id="3.40.50.300">
    <property type="entry name" value="P-loop containing nucleotide triphosphate hydrolases"/>
    <property type="match status" value="1"/>
</dbReference>
<dbReference type="GO" id="GO:0016887">
    <property type="term" value="F:ATP hydrolysis activity"/>
    <property type="evidence" value="ECO:0007669"/>
    <property type="project" value="InterPro"/>
</dbReference>
<keyword evidence="5" id="KW-1185">Reference proteome</keyword>
<dbReference type="InterPro" id="IPR009928">
    <property type="entry name" value="DnaI_N"/>
</dbReference>
<dbReference type="CDD" id="cd00009">
    <property type="entry name" value="AAA"/>
    <property type="match status" value="1"/>
</dbReference>
<sequence length="326" mass="37817">MESLGSVLKKLPLSHRRQQAEAKIEELLHHPVVQEWWKQHPDIDQRTMRMNINKLYQYVKEHDGCSNCPSLEECRNDLPGHFTKLSASTLNGRVIIDDRKVPCQRQAVYDRQKAVRKRVRSFFVDETALKQGYSAAEMITIDYERGPAVQQVMDYVMQVKEHGLSSRGLYLSGSFGTGKTFLMGYMLHKLAQENHTGVIVYMPDFVEDLKSMFQEPQRLRETIEMMKETDLLVFDDIGAENMTPWVRDHVLGSILNYRMNNKPTFFTSNYNFDALLKHFSYTREGEDIHKAERLMDRIRPYVDVVQVSGKNKRGGSGDSSDTNHYI</sequence>
<evidence type="ECO:0000256" key="2">
    <source>
        <dbReference type="ARBA" id="ARBA00022840"/>
    </source>
</evidence>
<dbReference type="SMART" id="SM00382">
    <property type="entry name" value="AAA"/>
    <property type="match status" value="1"/>
</dbReference>
<dbReference type="NCBIfam" id="NF006505">
    <property type="entry name" value="PRK08939.1"/>
    <property type="match status" value="1"/>
</dbReference>